<dbReference type="AlphaFoldDB" id="A0A0W0RJ95"/>
<dbReference type="SUPFAM" id="SSF52317">
    <property type="entry name" value="Class I glutamine amidotransferase-like"/>
    <property type="match status" value="1"/>
</dbReference>
<dbReference type="GO" id="GO:0006355">
    <property type="term" value="P:regulation of DNA-templated transcription"/>
    <property type="evidence" value="ECO:0007669"/>
    <property type="project" value="TreeGrafter"/>
</dbReference>
<comment type="caution">
    <text evidence="2">The sequence shown here is derived from an EMBL/GenBank/DDBJ whole genome shotgun (WGS) entry which is preliminary data.</text>
</comment>
<dbReference type="OrthoDB" id="9803764at2"/>
<evidence type="ECO:0000259" key="1">
    <source>
        <dbReference type="Pfam" id="PF01965"/>
    </source>
</evidence>
<dbReference type="STRING" id="447.Lboz_2694"/>
<reference evidence="2 3" key="1">
    <citation type="submission" date="2015-11" db="EMBL/GenBank/DDBJ databases">
        <title>Genomic analysis of 38 Legionella species identifies large and diverse effector repertoires.</title>
        <authorList>
            <person name="Burstein D."/>
            <person name="Amaro F."/>
            <person name="Zusman T."/>
            <person name="Lifshitz Z."/>
            <person name="Cohen O."/>
            <person name="Gilbert J.A."/>
            <person name="Pupko T."/>
            <person name="Shuman H.A."/>
            <person name="Segal G."/>
        </authorList>
    </citation>
    <scope>NUCLEOTIDE SEQUENCE [LARGE SCALE GENOMIC DNA]</scope>
    <source>
        <strain evidence="2 3">WIGA</strain>
    </source>
</reference>
<dbReference type="Pfam" id="PF01965">
    <property type="entry name" value="DJ-1_PfpI"/>
    <property type="match status" value="1"/>
</dbReference>
<evidence type="ECO:0000313" key="3">
    <source>
        <dbReference type="Proteomes" id="UP000054695"/>
    </source>
</evidence>
<dbReference type="RefSeq" id="WP_058460288.1">
    <property type="nucleotide sequence ID" value="NZ_CAAAIY010000002.1"/>
</dbReference>
<feature type="domain" description="DJ-1/PfpI" evidence="1">
    <location>
        <begin position="7"/>
        <end position="165"/>
    </location>
</feature>
<dbReference type="Gene3D" id="3.40.50.880">
    <property type="match status" value="1"/>
</dbReference>
<proteinExistence type="predicted"/>
<evidence type="ECO:0000313" key="2">
    <source>
        <dbReference type="EMBL" id="KTC71117.1"/>
    </source>
</evidence>
<gene>
    <name evidence="2" type="primary">thiJ</name>
    <name evidence="2" type="ORF">Lboz_2694</name>
</gene>
<keyword evidence="3" id="KW-1185">Reference proteome</keyword>
<dbReference type="InterPro" id="IPR002818">
    <property type="entry name" value="DJ-1/PfpI"/>
</dbReference>
<sequence>MHKPLHITFLFYEGMTALDAIGPYEVLSRLPEVVVQRVALNSGPIRTCSELTLIAEHALTDISHTDVLLVPGAGNATALREFPEILVWVKATHEHTLWTTSVCTGSLILGAAGILSGVNATTHWAVMNRLKNWGAIPTHKRFVEDGKIITAAGVSAGIDMALYLAAKLANENVVQSIQLGLEYDPVPPFNSGSPEKAPEALVQSLRERLLKNRFEPE</sequence>
<protein>
    <submittedName>
        <fullName evidence="2">4-methyl-5(B-hydroxyethyl)-thiazole monophosphate biosynthesis enzyme</fullName>
    </submittedName>
</protein>
<name>A0A0W0RJ95_LEGBO</name>
<organism evidence="2 3">
    <name type="scientific">Legionella bozemanae</name>
    <name type="common">Fluoribacter bozemanae</name>
    <dbReference type="NCBI Taxonomy" id="447"/>
    <lineage>
        <taxon>Bacteria</taxon>
        <taxon>Pseudomonadati</taxon>
        <taxon>Pseudomonadota</taxon>
        <taxon>Gammaproteobacteria</taxon>
        <taxon>Legionellales</taxon>
        <taxon>Legionellaceae</taxon>
        <taxon>Legionella</taxon>
    </lineage>
</organism>
<dbReference type="EMBL" id="LNXU01000032">
    <property type="protein sequence ID" value="KTC71117.1"/>
    <property type="molecule type" value="Genomic_DNA"/>
</dbReference>
<dbReference type="InterPro" id="IPR052158">
    <property type="entry name" value="INH-QAR"/>
</dbReference>
<dbReference type="PANTHER" id="PTHR43130">
    <property type="entry name" value="ARAC-FAMILY TRANSCRIPTIONAL REGULATOR"/>
    <property type="match status" value="1"/>
</dbReference>
<accession>A0A0W0RJ95</accession>
<dbReference type="PANTHER" id="PTHR43130:SF2">
    <property type="entry name" value="DJ-1_PFPI DOMAIN-CONTAINING PROTEIN"/>
    <property type="match status" value="1"/>
</dbReference>
<dbReference type="InterPro" id="IPR029062">
    <property type="entry name" value="Class_I_gatase-like"/>
</dbReference>
<dbReference type="Proteomes" id="UP000054695">
    <property type="component" value="Unassembled WGS sequence"/>
</dbReference>
<dbReference type="CDD" id="cd03139">
    <property type="entry name" value="GATase1_PfpI_2"/>
    <property type="match status" value="1"/>
</dbReference>
<dbReference type="PATRIC" id="fig|447.4.peg.2866"/>